<feature type="signal peptide" evidence="1">
    <location>
        <begin position="1"/>
        <end position="25"/>
    </location>
</feature>
<reference evidence="3" key="1">
    <citation type="submission" date="2021-07" db="EMBL/GenBank/DDBJ databases">
        <title>Complete genome sequencing of a Clostridium isolate.</title>
        <authorList>
            <person name="Ueki A."/>
            <person name="Tonouchi A."/>
        </authorList>
    </citation>
    <scope>NUCLEOTIDE SEQUENCE [LARGE SCALE GENOMIC DNA]</scope>
    <source>
        <strain evidence="3">C5S11</strain>
    </source>
</reference>
<evidence type="ECO:0000256" key="1">
    <source>
        <dbReference type="SAM" id="SignalP"/>
    </source>
</evidence>
<evidence type="ECO:0000313" key="3">
    <source>
        <dbReference type="Proteomes" id="UP000824633"/>
    </source>
</evidence>
<dbReference type="RefSeq" id="WP_224036149.1">
    <property type="nucleotide sequence ID" value="NZ_AP024849.1"/>
</dbReference>
<evidence type="ECO:0008006" key="4">
    <source>
        <dbReference type="Google" id="ProtNLM"/>
    </source>
</evidence>
<organism evidence="2 3">
    <name type="scientific">Clostridium gelidum</name>
    <dbReference type="NCBI Taxonomy" id="704125"/>
    <lineage>
        <taxon>Bacteria</taxon>
        <taxon>Bacillati</taxon>
        <taxon>Bacillota</taxon>
        <taxon>Clostridia</taxon>
        <taxon>Eubacteriales</taxon>
        <taxon>Clostridiaceae</taxon>
        <taxon>Clostridium</taxon>
    </lineage>
</organism>
<keyword evidence="1" id="KW-0732">Signal</keyword>
<protein>
    <recommendedName>
        <fullName evidence="4">DUF4397 domain-containing protein</fullName>
    </recommendedName>
</protein>
<evidence type="ECO:0000313" key="2">
    <source>
        <dbReference type="EMBL" id="BCZ44478.1"/>
    </source>
</evidence>
<keyword evidence="3" id="KW-1185">Reference proteome</keyword>
<accession>A0ABM7T6D9</accession>
<dbReference type="Proteomes" id="UP000824633">
    <property type="component" value="Chromosome"/>
</dbReference>
<gene>
    <name evidence="2" type="ORF">psyc5s11_05450</name>
</gene>
<name>A0ABM7T6D9_9CLOT</name>
<feature type="chain" id="PRO_5045861497" description="DUF4397 domain-containing protein" evidence="1">
    <location>
        <begin position="26"/>
        <end position="105"/>
    </location>
</feature>
<proteinExistence type="predicted"/>
<sequence length="105" mass="12170">MKRFISTCYVFLLLSFSMNTIKVFALSKTFTQGLYLVRDAGLVTNSTYKVRNLSFRNPAVLIVFDGNNMMQEFLRLESRSPEYFIRPLGYDYIIVIIGDAEIEFS</sequence>
<dbReference type="EMBL" id="AP024849">
    <property type="protein sequence ID" value="BCZ44478.1"/>
    <property type="molecule type" value="Genomic_DNA"/>
</dbReference>